<dbReference type="OrthoDB" id="3477286at2759"/>
<comment type="caution">
    <text evidence="3">The sequence shown here is derived from an EMBL/GenBank/DDBJ whole genome shotgun (WGS) entry which is preliminary data.</text>
</comment>
<dbReference type="AlphaFoldDB" id="A0A8H7T7X0"/>
<name>A0A8H7T7X0_9HELO</name>
<feature type="compositionally biased region" description="Basic and acidic residues" evidence="1">
    <location>
        <begin position="125"/>
        <end position="166"/>
    </location>
</feature>
<proteinExistence type="predicted"/>
<dbReference type="PANTHER" id="PTHR24148">
    <property type="entry name" value="ANKYRIN REPEAT DOMAIN-CONTAINING PROTEIN 39 HOMOLOG-RELATED"/>
    <property type="match status" value="1"/>
</dbReference>
<dbReference type="EMBL" id="JAFJYH010000258">
    <property type="protein sequence ID" value="KAG4414586.1"/>
    <property type="molecule type" value="Genomic_DNA"/>
</dbReference>
<feature type="region of interest" description="Disordered" evidence="1">
    <location>
        <begin position="1"/>
        <end position="60"/>
    </location>
</feature>
<dbReference type="Proteomes" id="UP000664132">
    <property type="component" value="Unassembled WGS sequence"/>
</dbReference>
<dbReference type="PANTHER" id="PTHR24148:SF64">
    <property type="entry name" value="HETEROKARYON INCOMPATIBILITY DOMAIN-CONTAINING PROTEIN"/>
    <property type="match status" value="1"/>
</dbReference>
<evidence type="ECO:0000313" key="4">
    <source>
        <dbReference type="Proteomes" id="UP000664132"/>
    </source>
</evidence>
<feature type="compositionally biased region" description="Basic and acidic residues" evidence="1">
    <location>
        <begin position="101"/>
        <end position="117"/>
    </location>
</feature>
<keyword evidence="4" id="KW-1185">Reference proteome</keyword>
<reference evidence="3" key="1">
    <citation type="submission" date="2021-02" db="EMBL/GenBank/DDBJ databases">
        <title>Genome sequence Cadophora malorum strain M34.</title>
        <authorList>
            <person name="Stefanovic E."/>
            <person name="Vu D."/>
            <person name="Scully C."/>
            <person name="Dijksterhuis J."/>
            <person name="Roader J."/>
            <person name="Houbraken J."/>
        </authorList>
    </citation>
    <scope>NUCLEOTIDE SEQUENCE</scope>
    <source>
        <strain evidence="3">M34</strain>
    </source>
</reference>
<feature type="region of interest" description="Disordered" evidence="1">
    <location>
        <begin position="73"/>
        <end position="171"/>
    </location>
</feature>
<accession>A0A8H7T7X0</accession>
<dbReference type="InterPro" id="IPR010730">
    <property type="entry name" value="HET"/>
</dbReference>
<evidence type="ECO:0000313" key="3">
    <source>
        <dbReference type="EMBL" id="KAG4414586.1"/>
    </source>
</evidence>
<evidence type="ECO:0000259" key="2">
    <source>
        <dbReference type="Pfam" id="PF06985"/>
    </source>
</evidence>
<gene>
    <name evidence="3" type="ORF">IFR04_012284</name>
</gene>
<evidence type="ECO:0000256" key="1">
    <source>
        <dbReference type="SAM" id="MobiDB-lite"/>
    </source>
</evidence>
<organism evidence="3 4">
    <name type="scientific">Cadophora malorum</name>
    <dbReference type="NCBI Taxonomy" id="108018"/>
    <lineage>
        <taxon>Eukaryota</taxon>
        <taxon>Fungi</taxon>
        <taxon>Dikarya</taxon>
        <taxon>Ascomycota</taxon>
        <taxon>Pezizomycotina</taxon>
        <taxon>Leotiomycetes</taxon>
        <taxon>Helotiales</taxon>
        <taxon>Ploettnerulaceae</taxon>
        <taxon>Cadophora</taxon>
    </lineage>
</organism>
<feature type="domain" description="Heterokaryon incompatibility" evidence="2">
    <location>
        <begin position="208"/>
        <end position="367"/>
    </location>
</feature>
<feature type="compositionally biased region" description="Acidic residues" evidence="1">
    <location>
        <begin position="30"/>
        <end position="47"/>
    </location>
</feature>
<sequence>MADSTLDVVDPRLRSPTPGGTSLTLRNVEEPDPGDGSSDEAEKEGDDGSVGPGTKRRKLNLWKCKQCREARKKCQRCLQHRPGELECSEPEMNTRTRGKNVPKDKDARSDPKSDARRSKTASTPDRSEPKRVTGDKEDFGLKRERPRPAIESIAKKGEPPRKREQPPDFLYSPLADNQFRILRLEPGKKDETLRCSFIVESIDSPPNYEAISYEWGGNDTQQHNHRKIEFLDDSQPPKSYTVPIRPMIHAALSSLRHPEKIRRFWVDALCIHHNKVDEENHEKNHEKNREKNHQVAMKSLIFFKAENLCFWLGDDSVYQDAIAFGKRIVELKEVDKLANDQSMVDKWLAFVALLKNTVFSRLWLVHEVAIAWNVTLHCGGASTIHYTDFVDAVTIFLSCRKHISALFCSAKKDPQTLMDRKISTVERFVEITTNALRREGSATQTRKNKTPQRLLNLEALVSNLSGLSSGNPRDRIYSVLTLAKDGPPLLDARNPTSGSAFQIDYNKSILEVYQSFFIHVVTTSKTLDIMCRRWASCVLETEENLPTWIRPLQSTPQSQVSTKNAERTGYERTDADSLVGIPDHRCYNAAKNTEAETQFESPSDANEEKKRFFVRGFRLDTISRLGPRAAEGIILYEWLELGGCDLTGERNPVPERFWRTLVADRGPNGSNVQSWYRRAFLHCLAERTINDDINTRALIKACEADSTLVVDFLQRVQSVIWNRKFLVSKKLGLIGLAPMAAQENDFICILYGCSVPVVLREQKSGEETFWELVGECYVHGMMDGEAMEQDRVDEQFEIR</sequence>
<dbReference type="Pfam" id="PF06985">
    <property type="entry name" value="HET"/>
    <property type="match status" value="1"/>
</dbReference>
<protein>
    <recommendedName>
        <fullName evidence="2">Heterokaryon incompatibility domain-containing protein</fullName>
    </recommendedName>
</protein>
<dbReference type="Pfam" id="PF26639">
    <property type="entry name" value="Het-6_barrel"/>
    <property type="match status" value="1"/>
</dbReference>
<dbReference type="InterPro" id="IPR052895">
    <property type="entry name" value="HetReg/Transcr_Mod"/>
</dbReference>